<name>A0AB34KE28_PRYPA</name>
<protein>
    <submittedName>
        <fullName evidence="1">Uncharacterized protein</fullName>
    </submittedName>
</protein>
<comment type="caution">
    <text evidence="1">The sequence shown here is derived from an EMBL/GenBank/DDBJ whole genome shotgun (WGS) entry which is preliminary data.</text>
</comment>
<reference evidence="1 2" key="1">
    <citation type="journal article" date="2024" name="Science">
        <title>Giant polyketide synthase enzymes in the biosynthesis of giant marine polyether toxins.</title>
        <authorList>
            <person name="Fallon T.R."/>
            <person name="Shende V.V."/>
            <person name="Wierzbicki I.H."/>
            <person name="Pendleton A.L."/>
            <person name="Watervoot N.F."/>
            <person name="Auber R.P."/>
            <person name="Gonzalez D.J."/>
            <person name="Wisecaver J.H."/>
            <person name="Moore B.S."/>
        </authorList>
    </citation>
    <scope>NUCLEOTIDE SEQUENCE [LARGE SCALE GENOMIC DNA]</scope>
    <source>
        <strain evidence="1 2">12B1</strain>
    </source>
</reference>
<proteinExistence type="predicted"/>
<evidence type="ECO:0000313" key="2">
    <source>
        <dbReference type="Proteomes" id="UP001515480"/>
    </source>
</evidence>
<keyword evidence="2" id="KW-1185">Reference proteome</keyword>
<gene>
    <name evidence="1" type="ORF">AB1Y20_001725</name>
</gene>
<accession>A0AB34KE28</accession>
<dbReference type="EMBL" id="JBGBPQ010000001">
    <property type="protein sequence ID" value="KAL1530829.1"/>
    <property type="molecule type" value="Genomic_DNA"/>
</dbReference>
<organism evidence="1 2">
    <name type="scientific">Prymnesium parvum</name>
    <name type="common">Toxic golden alga</name>
    <dbReference type="NCBI Taxonomy" id="97485"/>
    <lineage>
        <taxon>Eukaryota</taxon>
        <taxon>Haptista</taxon>
        <taxon>Haptophyta</taxon>
        <taxon>Prymnesiophyceae</taxon>
        <taxon>Prymnesiales</taxon>
        <taxon>Prymnesiaceae</taxon>
        <taxon>Prymnesium</taxon>
    </lineage>
</organism>
<dbReference type="AlphaFoldDB" id="A0AB34KE28"/>
<evidence type="ECO:0000313" key="1">
    <source>
        <dbReference type="EMBL" id="KAL1530829.1"/>
    </source>
</evidence>
<dbReference type="Proteomes" id="UP001515480">
    <property type="component" value="Unassembled WGS sequence"/>
</dbReference>
<sequence length="374" mass="41267">MGLRHAESRSGYRSVLEGDLARVPRGDSVVFKFGQVDVDFVYYLKLASDPQLEFDTFAAESVSKYLSFVLPALDRFGIERTRFFLMTPNPTVVTDPFLQESLCTLPFMAADFKTKFKARLDSMLLPNMRKRTCYGRRYCELLMEEASKHNLQVINVYDCLLGSDGTAASPNDDAQHHLQGRHLSAMLPVLDQAFGAIHTQSLASALQAPPAEPKATVDATAMEWLKIYTEVMRGERALALQGHIRCSYTQLEASCGRPMRTSTTPEGPNFASWLLRFKLTPDGATLPGSGIVVHVKGRFVTPCRCCVWEVEAASEDGLSAVDMTWKLAEATLHPGAVDSLPGSVKTLASLQRSSPQLFHKLIRQLSIASTGNDT</sequence>